<keyword evidence="3" id="KW-1185">Reference proteome</keyword>
<evidence type="ECO:0000313" key="3">
    <source>
        <dbReference type="Proteomes" id="UP000032633"/>
    </source>
</evidence>
<dbReference type="KEGG" id="pbj:VN24_02010"/>
<dbReference type="RefSeq" id="WP_045669060.1">
    <property type="nucleotide sequence ID" value="NZ_CP011058.1"/>
</dbReference>
<dbReference type="GO" id="GO:0005886">
    <property type="term" value="C:plasma membrane"/>
    <property type="evidence" value="ECO:0007669"/>
    <property type="project" value="UniProtKB-SubCell"/>
</dbReference>
<protein>
    <recommendedName>
        <fullName evidence="4">ABC transporter permease</fullName>
    </recommendedName>
</protein>
<keyword evidence="1" id="KW-1133">Transmembrane helix</keyword>
<dbReference type="HOGENOM" id="CLU_091276_1_0_9"/>
<reference evidence="2 3" key="1">
    <citation type="journal article" date="2015" name="J. Biotechnol.">
        <title>Complete genome sequence of Paenibacillus beijingensis 7188(T) (=DSM 24997(T)), a novel rhizobacterium from jujube garden soil.</title>
        <authorList>
            <person name="Kwak Y."/>
            <person name="Shin J.H."/>
        </authorList>
    </citation>
    <scope>NUCLEOTIDE SEQUENCE [LARGE SCALE GENOMIC DNA]</scope>
    <source>
        <strain evidence="2 3">DSM 24997</strain>
    </source>
</reference>
<dbReference type="Pfam" id="PF12679">
    <property type="entry name" value="ABC2_membrane_2"/>
    <property type="match status" value="1"/>
</dbReference>
<keyword evidence="1" id="KW-0812">Transmembrane</keyword>
<dbReference type="AlphaFoldDB" id="A0A0D5NER6"/>
<gene>
    <name evidence="2" type="ORF">VN24_02010</name>
</gene>
<feature type="transmembrane region" description="Helical" evidence="1">
    <location>
        <begin position="240"/>
        <end position="260"/>
    </location>
</feature>
<dbReference type="PATRIC" id="fig|1126833.4.peg.442"/>
<name>A0A0D5NER6_9BACL</name>
<evidence type="ECO:0000313" key="2">
    <source>
        <dbReference type="EMBL" id="AJY73625.1"/>
    </source>
</evidence>
<feature type="transmembrane region" description="Helical" evidence="1">
    <location>
        <begin position="87"/>
        <end position="117"/>
    </location>
</feature>
<dbReference type="Proteomes" id="UP000032633">
    <property type="component" value="Chromosome"/>
</dbReference>
<dbReference type="PANTHER" id="PTHR43471">
    <property type="entry name" value="ABC TRANSPORTER PERMEASE"/>
    <property type="match status" value="1"/>
</dbReference>
<dbReference type="PANTHER" id="PTHR43471:SF1">
    <property type="entry name" value="ABC TRANSPORTER PERMEASE PROTEIN NOSY-RELATED"/>
    <property type="match status" value="1"/>
</dbReference>
<reference evidence="3" key="2">
    <citation type="submission" date="2015-03" db="EMBL/GenBank/DDBJ databases">
        <title>Genome sequence of Paenibacillus beijingensis strain DSM 24997T.</title>
        <authorList>
            <person name="Kwak Y."/>
            <person name="Shin J.-H."/>
        </authorList>
    </citation>
    <scope>NUCLEOTIDE SEQUENCE [LARGE SCALE GENOMIC DNA]</scope>
    <source>
        <strain evidence="3">DSM 24997</strain>
    </source>
</reference>
<keyword evidence="1" id="KW-0472">Membrane</keyword>
<dbReference type="GO" id="GO:0140359">
    <property type="term" value="F:ABC-type transporter activity"/>
    <property type="evidence" value="ECO:0007669"/>
    <property type="project" value="InterPro"/>
</dbReference>
<sequence>MPDKKAVWTIAKKDIYAVRASVQLWLPMLIVPLLMGVVLPGGLLIASRLLDLSALGNFEKLLPLLQSVSGSGGQPDLTSMPTDNHRLVYYLSLYMFAPFFLLIPIMSSSIITANSFAGEKERKTLEGLLYTPITMKELFLGKMLAAFVPSILLTAGAFAAYGIVVDAVAYPMFGRLIFPNVSWLVLMLVVVPVVSVFVILINVFISAKVKGFQEAFQLGGLVVLPVLGLVVSQATGLLLLSPLVLLVIGAVLLVINVFLLQSLAKWNERHTFLEHHV</sequence>
<feature type="transmembrane region" description="Helical" evidence="1">
    <location>
        <begin position="138"/>
        <end position="163"/>
    </location>
</feature>
<accession>A0A0D5NER6</accession>
<dbReference type="STRING" id="1126833.VN24_02010"/>
<dbReference type="EMBL" id="CP011058">
    <property type="protein sequence ID" value="AJY73625.1"/>
    <property type="molecule type" value="Genomic_DNA"/>
</dbReference>
<evidence type="ECO:0000256" key="1">
    <source>
        <dbReference type="SAM" id="Phobius"/>
    </source>
</evidence>
<proteinExistence type="predicted"/>
<evidence type="ECO:0008006" key="4">
    <source>
        <dbReference type="Google" id="ProtNLM"/>
    </source>
</evidence>
<feature type="transmembrane region" description="Helical" evidence="1">
    <location>
        <begin position="183"/>
        <end position="204"/>
    </location>
</feature>
<feature type="transmembrane region" description="Helical" evidence="1">
    <location>
        <begin position="21"/>
        <end position="46"/>
    </location>
</feature>
<feature type="transmembrane region" description="Helical" evidence="1">
    <location>
        <begin position="216"/>
        <end position="234"/>
    </location>
</feature>
<dbReference type="OrthoDB" id="72437at2"/>
<organism evidence="2 3">
    <name type="scientific">Paenibacillus beijingensis</name>
    <dbReference type="NCBI Taxonomy" id="1126833"/>
    <lineage>
        <taxon>Bacteria</taxon>
        <taxon>Bacillati</taxon>
        <taxon>Bacillota</taxon>
        <taxon>Bacilli</taxon>
        <taxon>Bacillales</taxon>
        <taxon>Paenibacillaceae</taxon>
        <taxon>Paenibacillus</taxon>
    </lineage>
</organism>